<gene>
    <name evidence="1" type="ORF">LCGC14_3113670</name>
</gene>
<organism evidence="1">
    <name type="scientific">marine sediment metagenome</name>
    <dbReference type="NCBI Taxonomy" id="412755"/>
    <lineage>
        <taxon>unclassified sequences</taxon>
        <taxon>metagenomes</taxon>
        <taxon>ecological metagenomes</taxon>
    </lineage>
</organism>
<reference evidence="1" key="1">
    <citation type="journal article" date="2015" name="Nature">
        <title>Complex archaea that bridge the gap between prokaryotes and eukaryotes.</title>
        <authorList>
            <person name="Spang A."/>
            <person name="Saw J.H."/>
            <person name="Jorgensen S.L."/>
            <person name="Zaremba-Niedzwiedzka K."/>
            <person name="Martijn J."/>
            <person name="Lind A.E."/>
            <person name="van Eijk R."/>
            <person name="Schleper C."/>
            <person name="Guy L."/>
            <person name="Ettema T.J."/>
        </authorList>
    </citation>
    <scope>NUCLEOTIDE SEQUENCE</scope>
</reference>
<sequence>FFCEIATPALGGLAMTEKKLENLAKRKIKEIERKG</sequence>
<accession>A0A0F8WTB9</accession>
<dbReference type="AlphaFoldDB" id="A0A0F8WTB9"/>
<name>A0A0F8WTB9_9ZZZZ</name>
<evidence type="ECO:0000313" key="1">
    <source>
        <dbReference type="EMBL" id="KKK51565.1"/>
    </source>
</evidence>
<protein>
    <submittedName>
        <fullName evidence="1">Uncharacterized protein</fullName>
    </submittedName>
</protein>
<dbReference type="EMBL" id="LAZR01067450">
    <property type="protein sequence ID" value="KKK51565.1"/>
    <property type="molecule type" value="Genomic_DNA"/>
</dbReference>
<feature type="non-terminal residue" evidence="1">
    <location>
        <position position="1"/>
    </location>
</feature>
<proteinExistence type="predicted"/>
<comment type="caution">
    <text evidence="1">The sequence shown here is derived from an EMBL/GenBank/DDBJ whole genome shotgun (WGS) entry which is preliminary data.</text>
</comment>